<comment type="cofactor">
    <cofactor evidence="1">
        <name>FAD</name>
        <dbReference type="ChEBI" id="CHEBI:57692"/>
    </cofactor>
</comment>
<evidence type="ECO:0000256" key="6">
    <source>
        <dbReference type="ARBA" id="ARBA00023002"/>
    </source>
</evidence>
<feature type="region of interest" description="Disordered" evidence="7">
    <location>
        <begin position="289"/>
        <end position="310"/>
    </location>
</feature>
<keyword evidence="5" id="KW-0274">FAD</keyword>
<dbReference type="PANTHER" id="PTHR47356:SF2">
    <property type="entry name" value="FAD-BINDING DOMAIN-CONTAINING PROTEIN-RELATED"/>
    <property type="match status" value="1"/>
</dbReference>
<proteinExistence type="inferred from homology"/>
<keyword evidence="6" id="KW-0560">Oxidoreductase</keyword>
<dbReference type="STRING" id="77044.A0A1W2TRA0"/>
<keyword evidence="8" id="KW-1133">Transmembrane helix</keyword>
<dbReference type="InterPro" id="IPR050562">
    <property type="entry name" value="FAD_mOase_fung"/>
</dbReference>
<keyword evidence="4" id="KW-0285">Flavoprotein</keyword>
<dbReference type="SUPFAM" id="SSF51905">
    <property type="entry name" value="FAD/NAD(P)-binding domain"/>
    <property type="match status" value="1"/>
</dbReference>
<dbReference type="OrthoDB" id="10029326at2759"/>
<keyword evidence="8" id="KW-0472">Membrane</keyword>
<dbReference type="GO" id="GO:0071949">
    <property type="term" value="F:FAD binding"/>
    <property type="evidence" value="ECO:0007669"/>
    <property type="project" value="InterPro"/>
</dbReference>
<dbReference type="GO" id="GO:0004497">
    <property type="term" value="F:monooxygenase activity"/>
    <property type="evidence" value="ECO:0007669"/>
    <property type="project" value="InterPro"/>
</dbReference>
<sequence>MVLGADGVHSRTRQAMQSLAAGGSGDEDRPSPFVTTYRALLGNVGAPLPGLPPGSNYEGAADGVSTQVLTATGRAWFAVYEALEGGPTPRRRRWTAADADAVLARWGHLYAAPGYTVNQIRALADASGDGGAGPLGLISLEEGLLDTWWWRRIVLVGDAVRKLEPHAGLGYNAGVSDLAELVNGLRALTAASTALPPTTADLEALFAAYQARRAGDSPALTSMSARRARLCAWLGPHHWLVARFAVPWLPLARRAAERVLGPLLARAPVLAWLPERRLPARAVPYLHHPRLGGDDGNDNDNNNNNSSKRSSVEAATPLLLLRLPLFAGAVVFATLATVGVRFYRRV</sequence>
<dbReference type="AlphaFoldDB" id="A0A1W2TRA0"/>
<dbReference type="Gene3D" id="3.50.50.60">
    <property type="entry name" value="FAD/NAD(P)-binding domain"/>
    <property type="match status" value="1"/>
</dbReference>
<reference evidence="10" key="1">
    <citation type="submission" date="2016-03" db="EMBL/GenBank/DDBJ databases">
        <title>Draft genome sequence of Rosellinia necatrix.</title>
        <authorList>
            <person name="Kanematsu S."/>
        </authorList>
    </citation>
    <scope>NUCLEOTIDE SEQUENCE [LARGE SCALE GENOMIC DNA]</scope>
    <source>
        <strain evidence="10">W97</strain>
    </source>
</reference>
<dbReference type="InterPro" id="IPR002938">
    <property type="entry name" value="FAD-bd"/>
</dbReference>
<organism evidence="10">
    <name type="scientific">Rosellinia necatrix</name>
    <name type="common">White root-rot fungus</name>
    <dbReference type="NCBI Taxonomy" id="77044"/>
    <lineage>
        <taxon>Eukaryota</taxon>
        <taxon>Fungi</taxon>
        <taxon>Dikarya</taxon>
        <taxon>Ascomycota</taxon>
        <taxon>Pezizomycotina</taxon>
        <taxon>Sordariomycetes</taxon>
        <taxon>Xylariomycetidae</taxon>
        <taxon>Xylariales</taxon>
        <taxon>Xylariaceae</taxon>
        <taxon>Rosellinia</taxon>
    </lineage>
</organism>
<keyword evidence="8" id="KW-0812">Transmembrane</keyword>
<gene>
    <name evidence="10" type="ORF">SAMD00023353_5101040</name>
</gene>
<dbReference type="Proteomes" id="UP000054516">
    <property type="component" value="Unassembled WGS sequence"/>
</dbReference>
<dbReference type="EMBL" id="DF977496">
    <property type="protein sequence ID" value="GAP90976.1"/>
    <property type="molecule type" value="Genomic_DNA"/>
</dbReference>
<dbReference type="InterPro" id="IPR036188">
    <property type="entry name" value="FAD/NAD-bd_sf"/>
</dbReference>
<feature type="domain" description="FAD-binding" evidence="9">
    <location>
        <begin position="146"/>
        <end position="188"/>
    </location>
</feature>
<comment type="similarity">
    <text evidence="3">Belongs to the paxM FAD-dependent monooxygenase family.</text>
</comment>
<evidence type="ECO:0000313" key="10">
    <source>
        <dbReference type="EMBL" id="GAP90976.1"/>
    </source>
</evidence>
<evidence type="ECO:0000256" key="7">
    <source>
        <dbReference type="SAM" id="MobiDB-lite"/>
    </source>
</evidence>
<evidence type="ECO:0000313" key="11">
    <source>
        <dbReference type="Proteomes" id="UP000054516"/>
    </source>
</evidence>
<evidence type="ECO:0000256" key="2">
    <source>
        <dbReference type="ARBA" id="ARBA00005179"/>
    </source>
</evidence>
<keyword evidence="11" id="KW-1185">Reference proteome</keyword>
<evidence type="ECO:0000256" key="3">
    <source>
        <dbReference type="ARBA" id="ARBA00007992"/>
    </source>
</evidence>
<evidence type="ECO:0000256" key="5">
    <source>
        <dbReference type="ARBA" id="ARBA00022827"/>
    </source>
</evidence>
<accession>A0A1W2TRA0</accession>
<comment type="pathway">
    <text evidence="2">Secondary metabolite biosynthesis.</text>
</comment>
<dbReference type="Pfam" id="PF01494">
    <property type="entry name" value="FAD_binding_3"/>
    <property type="match status" value="1"/>
</dbReference>
<evidence type="ECO:0000256" key="4">
    <source>
        <dbReference type="ARBA" id="ARBA00022630"/>
    </source>
</evidence>
<dbReference type="PANTHER" id="PTHR47356">
    <property type="entry name" value="FAD-DEPENDENT MONOOXYGENASE ASQG-RELATED"/>
    <property type="match status" value="1"/>
</dbReference>
<protein>
    <submittedName>
        <fullName evidence="10">Putative FAD binding domain-containing protein</fullName>
    </submittedName>
</protein>
<evidence type="ECO:0000259" key="9">
    <source>
        <dbReference type="Pfam" id="PF01494"/>
    </source>
</evidence>
<evidence type="ECO:0000256" key="1">
    <source>
        <dbReference type="ARBA" id="ARBA00001974"/>
    </source>
</evidence>
<name>A0A1W2TRA0_ROSNE</name>
<feature type="transmembrane region" description="Helical" evidence="8">
    <location>
        <begin position="319"/>
        <end position="343"/>
    </location>
</feature>
<evidence type="ECO:0000256" key="8">
    <source>
        <dbReference type="SAM" id="Phobius"/>
    </source>
</evidence>